<feature type="signal peptide" evidence="4">
    <location>
        <begin position="1"/>
        <end position="20"/>
    </location>
</feature>
<dbReference type="GO" id="GO:0005576">
    <property type="term" value="C:extracellular region"/>
    <property type="evidence" value="ECO:0007669"/>
    <property type="project" value="UniProtKB-ARBA"/>
</dbReference>
<dbReference type="EMBL" id="JBANAX010000325">
    <property type="protein sequence ID" value="KAL1213950.1"/>
    <property type="molecule type" value="Genomic_DNA"/>
</dbReference>
<evidence type="ECO:0000313" key="7">
    <source>
        <dbReference type="Proteomes" id="UP001558713"/>
    </source>
</evidence>
<proteinExistence type="inferred from homology"/>
<sequence length="176" mass="19321">MKFFILFVISSLLLNSFATAQTLIQDSCKKAAASDPNLKYDFCVQSLEQDPQSKSAKNLVDLLIASTKTAAAKNTNVVGTAQQILKTGKLDKPTEESLRDCVQLFNDAIDDYNKTLGDVTSRDYSSANVHLSAALDASSTCDDGFKEIKKQNPISNESYVLYHKILIPLAFTNMVK</sequence>
<dbReference type="InterPro" id="IPR034088">
    <property type="entry name" value="Pla_a_1-like"/>
</dbReference>
<dbReference type="Gene3D" id="1.20.140.40">
    <property type="entry name" value="Invertase/pectin methylesterase inhibitor family protein"/>
    <property type="match status" value="1"/>
</dbReference>
<protein>
    <submittedName>
        <fullName evidence="6">Pectinesterase inhibitor 12</fullName>
    </submittedName>
</protein>
<dbReference type="Pfam" id="PF04043">
    <property type="entry name" value="PMEI"/>
    <property type="match status" value="1"/>
</dbReference>
<keyword evidence="7" id="KW-1185">Reference proteome</keyword>
<dbReference type="SMART" id="SM00856">
    <property type="entry name" value="PMEI"/>
    <property type="match status" value="1"/>
</dbReference>
<evidence type="ECO:0000256" key="1">
    <source>
        <dbReference type="ARBA" id="ARBA00022729"/>
    </source>
</evidence>
<dbReference type="PANTHER" id="PTHR35357:SF17">
    <property type="entry name" value="PECTINESTERASE INHIBITOR 12"/>
    <property type="match status" value="1"/>
</dbReference>
<comment type="similarity">
    <text evidence="3">Belongs to the PMEI family.</text>
</comment>
<dbReference type="PANTHER" id="PTHR35357">
    <property type="entry name" value="OS02G0537100 PROTEIN"/>
    <property type="match status" value="1"/>
</dbReference>
<dbReference type="Proteomes" id="UP001558713">
    <property type="component" value="Unassembled WGS sequence"/>
</dbReference>
<keyword evidence="1 4" id="KW-0732">Signal</keyword>
<evidence type="ECO:0000256" key="4">
    <source>
        <dbReference type="SAM" id="SignalP"/>
    </source>
</evidence>
<dbReference type="FunFam" id="1.20.140.40:FF:000002">
    <property type="entry name" value="Putative invertase inhibitor"/>
    <property type="match status" value="1"/>
</dbReference>
<dbReference type="SUPFAM" id="SSF101148">
    <property type="entry name" value="Plant invertase/pectin methylesterase inhibitor"/>
    <property type="match status" value="1"/>
</dbReference>
<gene>
    <name evidence="6" type="ORF">V5N11_007315</name>
</gene>
<evidence type="ECO:0000256" key="3">
    <source>
        <dbReference type="ARBA" id="ARBA00038471"/>
    </source>
</evidence>
<evidence type="ECO:0000259" key="5">
    <source>
        <dbReference type="SMART" id="SM00856"/>
    </source>
</evidence>
<dbReference type="NCBIfam" id="TIGR01614">
    <property type="entry name" value="PME_inhib"/>
    <property type="match status" value="1"/>
</dbReference>
<name>A0ABD1B4R8_CARAN</name>
<organism evidence="6 7">
    <name type="scientific">Cardamine amara subsp. amara</name>
    <dbReference type="NCBI Taxonomy" id="228776"/>
    <lineage>
        <taxon>Eukaryota</taxon>
        <taxon>Viridiplantae</taxon>
        <taxon>Streptophyta</taxon>
        <taxon>Embryophyta</taxon>
        <taxon>Tracheophyta</taxon>
        <taxon>Spermatophyta</taxon>
        <taxon>Magnoliopsida</taxon>
        <taxon>eudicotyledons</taxon>
        <taxon>Gunneridae</taxon>
        <taxon>Pentapetalae</taxon>
        <taxon>rosids</taxon>
        <taxon>malvids</taxon>
        <taxon>Brassicales</taxon>
        <taxon>Brassicaceae</taxon>
        <taxon>Cardamineae</taxon>
        <taxon>Cardamine</taxon>
    </lineage>
</organism>
<evidence type="ECO:0000313" key="6">
    <source>
        <dbReference type="EMBL" id="KAL1213950.1"/>
    </source>
</evidence>
<dbReference type="AlphaFoldDB" id="A0ABD1B4R8"/>
<feature type="chain" id="PRO_5044875825" evidence="4">
    <location>
        <begin position="21"/>
        <end position="176"/>
    </location>
</feature>
<evidence type="ECO:0000256" key="2">
    <source>
        <dbReference type="ARBA" id="ARBA00023157"/>
    </source>
</evidence>
<dbReference type="InterPro" id="IPR006501">
    <property type="entry name" value="Pectinesterase_inhib_dom"/>
</dbReference>
<accession>A0ABD1B4R8</accession>
<reference evidence="6 7" key="1">
    <citation type="submission" date="2024-04" db="EMBL/GenBank/DDBJ databases">
        <title>Genome assembly C_amara_ONT_v2.</title>
        <authorList>
            <person name="Yant L."/>
            <person name="Moore C."/>
            <person name="Slenker M."/>
        </authorList>
    </citation>
    <scope>NUCLEOTIDE SEQUENCE [LARGE SCALE GENOMIC DNA]</scope>
    <source>
        <tissue evidence="6">Leaf</tissue>
    </source>
</reference>
<keyword evidence="2" id="KW-1015">Disulfide bond</keyword>
<comment type="caution">
    <text evidence="6">The sequence shown here is derived from an EMBL/GenBank/DDBJ whole genome shotgun (WGS) entry which is preliminary data.</text>
</comment>
<dbReference type="CDD" id="cd15795">
    <property type="entry name" value="PMEI-Pla_a_1_like"/>
    <property type="match status" value="1"/>
</dbReference>
<dbReference type="InterPro" id="IPR035513">
    <property type="entry name" value="Invertase/methylesterase_inhib"/>
</dbReference>
<feature type="domain" description="Pectinesterase inhibitor" evidence="5">
    <location>
        <begin position="19"/>
        <end position="171"/>
    </location>
</feature>